<reference evidence="14 15" key="1">
    <citation type="submission" date="2013-03" db="EMBL/GenBank/DDBJ databases">
        <title>The Genome Sequence of Cladophialophora carrionii CBS 160.54.</title>
        <authorList>
            <consortium name="The Broad Institute Genomics Platform"/>
            <person name="Cuomo C."/>
            <person name="de Hoog S."/>
            <person name="Gorbushina A."/>
            <person name="Walker B."/>
            <person name="Young S.K."/>
            <person name="Zeng Q."/>
            <person name="Gargeya S."/>
            <person name="Fitzgerald M."/>
            <person name="Haas B."/>
            <person name="Abouelleil A."/>
            <person name="Allen A.W."/>
            <person name="Alvarado L."/>
            <person name="Arachchi H.M."/>
            <person name="Berlin A.M."/>
            <person name="Chapman S.B."/>
            <person name="Gainer-Dewar J."/>
            <person name="Goldberg J."/>
            <person name="Griggs A."/>
            <person name="Gujja S."/>
            <person name="Hansen M."/>
            <person name="Howarth C."/>
            <person name="Imamovic A."/>
            <person name="Ireland A."/>
            <person name="Larimer J."/>
            <person name="McCowan C."/>
            <person name="Murphy C."/>
            <person name="Pearson M."/>
            <person name="Poon T.W."/>
            <person name="Priest M."/>
            <person name="Roberts A."/>
            <person name="Saif S."/>
            <person name="Shea T."/>
            <person name="Sisk P."/>
            <person name="Sykes S."/>
            <person name="Wortman J."/>
            <person name="Nusbaum C."/>
            <person name="Birren B."/>
        </authorList>
    </citation>
    <scope>NUCLEOTIDE SEQUENCE [LARGE SCALE GENOMIC DNA]</scope>
    <source>
        <strain evidence="14 15">CBS 160.54</strain>
    </source>
</reference>
<keyword evidence="11 13" id="KW-0472">Membrane</keyword>
<dbReference type="GO" id="GO:0009055">
    <property type="term" value="F:electron transfer activity"/>
    <property type="evidence" value="ECO:0007669"/>
    <property type="project" value="InterPro"/>
</dbReference>
<evidence type="ECO:0000256" key="13">
    <source>
        <dbReference type="SAM" id="Phobius"/>
    </source>
</evidence>
<dbReference type="GO" id="GO:0006121">
    <property type="term" value="P:mitochondrial electron transport, succinate to ubiquinone"/>
    <property type="evidence" value="ECO:0007669"/>
    <property type="project" value="TreeGrafter"/>
</dbReference>
<evidence type="ECO:0000256" key="2">
    <source>
        <dbReference type="ARBA" id="ARBA00007244"/>
    </source>
</evidence>
<dbReference type="AlphaFoldDB" id="V9DCS0"/>
<dbReference type="InterPro" id="IPR018495">
    <property type="entry name" value="Succ_DH_cyt_bsu_CS"/>
</dbReference>
<protein>
    <submittedName>
        <fullName evidence="14">Succinate dehydrogenase, cytochrome b556 subunit</fullName>
    </submittedName>
</protein>
<dbReference type="Proteomes" id="UP000030678">
    <property type="component" value="Unassembled WGS sequence"/>
</dbReference>
<evidence type="ECO:0000256" key="10">
    <source>
        <dbReference type="ARBA" id="ARBA00023128"/>
    </source>
</evidence>
<dbReference type="PROSITE" id="PS01001">
    <property type="entry name" value="SDH_CYT_2"/>
    <property type="match status" value="1"/>
</dbReference>
<evidence type="ECO:0000256" key="8">
    <source>
        <dbReference type="ARBA" id="ARBA00022989"/>
    </source>
</evidence>
<feature type="region of interest" description="Disordered" evidence="12">
    <location>
        <begin position="1"/>
        <end position="23"/>
    </location>
</feature>
<comment type="subcellular location">
    <subcellularLocation>
        <location evidence="1">Mitochondrion inner membrane</location>
        <topology evidence="1">Multi-pass membrane protein</topology>
    </subcellularLocation>
</comment>
<dbReference type="OrthoDB" id="588261at2759"/>
<dbReference type="PANTHER" id="PTHR10978:SF5">
    <property type="entry name" value="SUCCINATE DEHYDROGENASE CYTOCHROME B560 SUBUNIT, MITOCHONDRIAL"/>
    <property type="match status" value="1"/>
</dbReference>
<dbReference type="CDD" id="cd03499">
    <property type="entry name" value="SQR_TypeC_SdhC"/>
    <property type="match status" value="1"/>
</dbReference>
<sequence>MPTEKLISRQSPRSKPLHTGQDASVEIIGPSSHCDLSECTDQVSPRIPATRWFLPEKVYRRGGQVEEDAGTTPAPTGDRCTPASRETDGKEQEEEQEKQMLDISRPDARLVLLNNPSQSLQLSQSSGQEILANQRLNRPISPHLSIYRPQITWYGSALNRITGAVLSSGIYVFGAAYLVAPLFGWHLESASLAASFAAWPVLAKVLFKGAVAFPFTYHGLNGIRHLVWDTGASLTNKQVIYTGWTVVGLSVVSALGLTFL</sequence>
<accession>V9DCS0</accession>
<dbReference type="PANTHER" id="PTHR10978">
    <property type="entry name" value="SUCCINATE DEHYDROGENASE CYTOCHROME B560 SUBUNIT"/>
    <property type="match status" value="1"/>
</dbReference>
<gene>
    <name evidence="14" type="ORF">G647_04019</name>
</gene>
<evidence type="ECO:0000256" key="9">
    <source>
        <dbReference type="ARBA" id="ARBA00023004"/>
    </source>
</evidence>
<dbReference type="GO" id="GO:0005743">
    <property type="term" value="C:mitochondrial inner membrane"/>
    <property type="evidence" value="ECO:0007669"/>
    <property type="project" value="UniProtKB-SubCell"/>
</dbReference>
<dbReference type="GO" id="GO:0006099">
    <property type="term" value="P:tricarboxylic acid cycle"/>
    <property type="evidence" value="ECO:0007669"/>
    <property type="project" value="InterPro"/>
</dbReference>
<dbReference type="InterPro" id="IPR034804">
    <property type="entry name" value="SQR/QFR_C/D"/>
</dbReference>
<evidence type="ECO:0000256" key="6">
    <source>
        <dbReference type="ARBA" id="ARBA00022792"/>
    </source>
</evidence>
<dbReference type="Pfam" id="PF01127">
    <property type="entry name" value="Sdh_cyt"/>
    <property type="match status" value="1"/>
</dbReference>
<feature type="transmembrane region" description="Helical" evidence="13">
    <location>
        <begin position="239"/>
        <end position="259"/>
    </location>
</feature>
<keyword evidence="7" id="KW-0809">Transit peptide</keyword>
<dbReference type="InterPro" id="IPR000701">
    <property type="entry name" value="SuccDH_FuR_B_TM-su"/>
</dbReference>
<organism evidence="14 15">
    <name type="scientific">Cladophialophora carrionii CBS 160.54</name>
    <dbReference type="NCBI Taxonomy" id="1279043"/>
    <lineage>
        <taxon>Eukaryota</taxon>
        <taxon>Fungi</taxon>
        <taxon>Dikarya</taxon>
        <taxon>Ascomycota</taxon>
        <taxon>Pezizomycotina</taxon>
        <taxon>Eurotiomycetes</taxon>
        <taxon>Chaetothyriomycetidae</taxon>
        <taxon>Chaetothyriales</taxon>
        <taxon>Herpotrichiellaceae</taxon>
        <taxon>Cladophialophora</taxon>
    </lineage>
</organism>
<dbReference type="GeneID" id="19982512"/>
<dbReference type="FunFam" id="1.20.1300.10:FF:000008">
    <property type="entry name" value="Succinate dehydrogenase cytochrome b560 subunit"/>
    <property type="match status" value="1"/>
</dbReference>
<evidence type="ECO:0000256" key="3">
    <source>
        <dbReference type="ARBA" id="ARBA00022617"/>
    </source>
</evidence>
<dbReference type="Gene3D" id="1.20.1300.10">
    <property type="entry name" value="Fumarate reductase/succinate dehydrogenase, transmembrane subunit"/>
    <property type="match status" value="1"/>
</dbReference>
<dbReference type="SUPFAM" id="SSF81343">
    <property type="entry name" value="Fumarate reductase respiratory complex transmembrane subunits"/>
    <property type="match status" value="1"/>
</dbReference>
<evidence type="ECO:0000313" key="14">
    <source>
        <dbReference type="EMBL" id="ETI24650.1"/>
    </source>
</evidence>
<evidence type="ECO:0000256" key="12">
    <source>
        <dbReference type="SAM" id="MobiDB-lite"/>
    </source>
</evidence>
<evidence type="ECO:0000256" key="11">
    <source>
        <dbReference type="ARBA" id="ARBA00023136"/>
    </source>
</evidence>
<keyword evidence="6" id="KW-0999">Mitochondrion inner membrane</keyword>
<keyword evidence="5" id="KW-0479">Metal-binding</keyword>
<keyword evidence="9" id="KW-0408">Iron</keyword>
<dbReference type="GO" id="GO:0046872">
    <property type="term" value="F:metal ion binding"/>
    <property type="evidence" value="ECO:0007669"/>
    <property type="project" value="UniProtKB-KW"/>
</dbReference>
<keyword evidence="3" id="KW-0349">Heme</keyword>
<comment type="similarity">
    <text evidence="2">Belongs to the cytochrome b560 family.</text>
</comment>
<evidence type="ECO:0000256" key="7">
    <source>
        <dbReference type="ARBA" id="ARBA00022946"/>
    </source>
</evidence>
<evidence type="ECO:0000256" key="4">
    <source>
        <dbReference type="ARBA" id="ARBA00022692"/>
    </source>
</evidence>
<feature type="transmembrane region" description="Helical" evidence="13">
    <location>
        <begin position="197"/>
        <end position="218"/>
    </location>
</feature>
<dbReference type="NCBIfam" id="TIGR02970">
    <property type="entry name" value="succ_dehyd_cytB"/>
    <property type="match status" value="1"/>
</dbReference>
<proteinExistence type="inferred from homology"/>
<keyword evidence="4 13" id="KW-0812">Transmembrane</keyword>
<keyword evidence="10" id="KW-0496">Mitochondrion</keyword>
<dbReference type="HOGENOM" id="CLU_1069582_0_0_1"/>
<keyword evidence="8 13" id="KW-1133">Transmembrane helix</keyword>
<feature type="region of interest" description="Disordered" evidence="12">
    <location>
        <begin position="63"/>
        <end position="100"/>
    </location>
</feature>
<dbReference type="InterPro" id="IPR014314">
    <property type="entry name" value="Succ_DH_cytb556"/>
</dbReference>
<dbReference type="VEuPathDB" id="FungiDB:G647_04019"/>
<evidence type="ECO:0000256" key="5">
    <source>
        <dbReference type="ARBA" id="ARBA00022723"/>
    </source>
</evidence>
<evidence type="ECO:0000313" key="15">
    <source>
        <dbReference type="Proteomes" id="UP000030678"/>
    </source>
</evidence>
<feature type="transmembrane region" description="Helical" evidence="13">
    <location>
        <begin position="164"/>
        <end position="185"/>
    </location>
</feature>
<evidence type="ECO:0000256" key="1">
    <source>
        <dbReference type="ARBA" id="ARBA00004448"/>
    </source>
</evidence>
<dbReference type="RefSeq" id="XP_008726586.1">
    <property type="nucleotide sequence ID" value="XM_008728364.1"/>
</dbReference>
<dbReference type="EMBL" id="KB822704">
    <property type="protein sequence ID" value="ETI24650.1"/>
    <property type="molecule type" value="Genomic_DNA"/>
</dbReference>
<name>V9DCS0_9EURO</name>